<dbReference type="Proteomes" id="UP000693946">
    <property type="component" value="Unassembled WGS sequence"/>
</dbReference>
<evidence type="ECO:0000313" key="2">
    <source>
        <dbReference type="Proteomes" id="UP000693946"/>
    </source>
</evidence>
<organism evidence="1 2">
    <name type="scientific">Solea senegalensis</name>
    <name type="common">Senegalese sole</name>
    <dbReference type="NCBI Taxonomy" id="28829"/>
    <lineage>
        <taxon>Eukaryota</taxon>
        <taxon>Metazoa</taxon>
        <taxon>Chordata</taxon>
        <taxon>Craniata</taxon>
        <taxon>Vertebrata</taxon>
        <taxon>Euteleostomi</taxon>
        <taxon>Actinopterygii</taxon>
        <taxon>Neopterygii</taxon>
        <taxon>Teleostei</taxon>
        <taxon>Neoteleostei</taxon>
        <taxon>Acanthomorphata</taxon>
        <taxon>Carangaria</taxon>
        <taxon>Pleuronectiformes</taxon>
        <taxon>Pleuronectoidei</taxon>
        <taxon>Soleidae</taxon>
        <taxon>Solea</taxon>
    </lineage>
</organism>
<dbReference type="EMBL" id="JAGKHQ010000197">
    <property type="protein sequence ID" value="KAG7471503.1"/>
    <property type="molecule type" value="Genomic_DNA"/>
</dbReference>
<dbReference type="PANTHER" id="PTHR36981:SF9">
    <property type="entry name" value="NANOR-RELATED"/>
    <property type="match status" value="1"/>
</dbReference>
<evidence type="ECO:0000313" key="1">
    <source>
        <dbReference type="EMBL" id="KAG7471503.1"/>
    </source>
</evidence>
<comment type="caution">
    <text evidence="1">The sequence shown here is derived from an EMBL/GenBank/DDBJ whole genome shotgun (WGS) entry which is preliminary data.</text>
</comment>
<gene>
    <name evidence="1" type="ORF">JOB18_036234</name>
</gene>
<name>A0AAV6PQJ0_SOLSE</name>
<proteinExistence type="predicted"/>
<protein>
    <submittedName>
        <fullName evidence="1">Uncharacterized protein</fullName>
    </submittedName>
</protein>
<reference evidence="1 2" key="1">
    <citation type="journal article" date="2021" name="Sci. Rep.">
        <title>Chromosome anchoring in Senegalese sole (Solea senegalensis) reveals sex-associated markers and genome rearrangements in flatfish.</title>
        <authorList>
            <person name="Guerrero-Cozar I."/>
            <person name="Gomez-Garrido J."/>
            <person name="Berbel C."/>
            <person name="Martinez-Blanch J.F."/>
            <person name="Alioto T."/>
            <person name="Claros M.G."/>
            <person name="Gagnaire P.A."/>
            <person name="Manchado M."/>
        </authorList>
    </citation>
    <scope>NUCLEOTIDE SEQUENCE [LARGE SCALE GENOMIC DNA]</scope>
    <source>
        <strain evidence="1">Sse05_10M</strain>
    </source>
</reference>
<keyword evidence="2" id="KW-1185">Reference proteome</keyword>
<dbReference type="AlphaFoldDB" id="A0AAV6PQJ0"/>
<accession>A0AAV6PQJ0</accession>
<dbReference type="PANTHER" id="PTHR36981">
    <property type="entry name" value="ZGC:195170"/>
    <property type="match status" value="1"/>
</dbReference>
<sequence length="145" mass="16477">MCYCTFHTQYCISGRCTCGNCMTMPTEGENVCCKETLKVIRRMNELPDTPTCMTYHPGLEPNCLNPYTLQNMNNIYRADYGPLRGRTIHNRYRHLALSAGAGDIWDDVYELSSRRVLCAGYARSFLIWLDNMLASAHPLTEAGHV</sequence>